<feature type="transmembrane region" description="Helical" evidence="6">
    <location>
        <begin position="378"/>
        <end position="401"/>
    </location>
</feature>
<feature type="transmembrane region" description="Helical" evidence="6">
    <location>
        <begin position="472"/>
        <end position="493"/>
    </location>
</feature>
<feature type="transmembrane region" description="Helical" evidence="6">
    <location>
        <begin position="413"/>
        <end position="436"/>
    </location>
</feature>
<feature type="transmembrane region" description="Helical" evidence="6">
    <location>
        <begin position="24"/>
        <end position="44"/>
    </location>
</feature>
<sequence>MTYSLYVGLLFCLGDYVGFSCRQFLGFTWVLSSLALLILLGLFFYKKKKKLKAAFCFVAVFIFACGWAVGAAGGRTGTNDIGKHLNQDVSLSGTIIPGTVKELEDGTISLQLNCELIKNGDKTFTTNGILRLAITKVPKNSKIRTLGYGRLNVKGKIKPIRGFANPGSFDTEMAAKVQGIGGRMSAKAEQVRYIDIPRPWDSYPAAIGGAMRTQLKRVMPQKDAAILAGMTLGGYEGIDEDIVRNFSTTGIVHILSVSGSHVALLIGFVLSLTRALQVRKKLALPIAAVTVFSYCLICGFSPPVMRSALMGMAMLLGLVLQRNEDSGAVLAIVAISMLCYRPLWVFDIGFQLSFVSTAGLIYLFPSIRAFLARYLQKYVADALAVTIAAQLAVLPMLVYYFHQLSISSLAANLIVVPVLEFIVLLTMAGLFLCFIVKPLGIILLMFASLLLAPALSVTNLIAGWTFASITIAHTPFVTALIYYLLVICLFRFWPLTSLTNHERKIVIALTCFAILLPGLTAHFARQPFTVFFIDVGQGDAALIITAEKKTILVDTGGLRGNFNTGERIILPFLRYLGINKLDVLTLSHGHHDHAGGAAAVVRSIPIGCILLPQEEPSQDVSAMLNVVKDKSQIKQLASGQQYNLGSCKIDIIEATPASSLEENHNENESSAIIKIIDNDKSIIFTGDATAEEEIAAAAGPIKADVLKVSHHGAKTSSAYEFLQAIHPGLAVISVGADNKFGHPAPETLEKLQAIGTRVLRTDQAGNIKVVFDGSNCTWYSYRYQSNYF</sequence>
<name>A0A644XTA3_9ZZZZ</name>
<proteinExistence type="predicted"/>
<feature type="transmembrane region" description="Helical" evidence="6">
    <location>
        <begin position="350"/>
        <end position="371"/>
    </location>
</feature>
<dbReference type="InterPro" id="IPR036866">
    <property type="entry name" value="RibonucZ/Hydroxyglut_hydro"/>
</dbReference>
<gene>
    <name evidence="8" type="ORF">SDC9_65555</name>
</gene>
<dbReference type="Pfam" id="PF13567">
    <property type="entry name" value="DUF4131"/>
    <property type="match status" value="1"/>
</dbReference>
<dbReference type="NCBIfam" id="TIGR00360">
    <property type="entry name" value="ComEC_N-term"/>
    <property type="match status" value="1"/>
</dbReference>
<keyword evidence="3 6" id="KW-0812">Transmembrane</keyword>
<evidence type="ECO:0000259" key="7">
    <source>
        <dbReference type="SMART" id="SM00849"/>
    </source>
</evidence>
<evidence type="ECO:0000256" key="6">
    <source>
        <dbReference type="SAM" id="Phobius"/>
    </source>
</evidence>
<feature type="domain" description="Metallo-beta-lactamase" evidence="7">
    <location>
        <begin position="537"/>
        <end position="736"/>
    </location>
</feature>
<dbReference type="Pfam" id="PF03772">
    <property type="entry name" value="Competence"/>
    <property type="match status" value="1"/>
</dbReference>
<dbReference type="InterPro" id="IPR004797">
    <property type="entry name" value="Competence_ComEC/Rec2"/>
</dbReference>
<feature type="transmembrane region" description="Helical" evidence="6">
    <location>
        <begin position="443"/>
        <end position="466"/>
    </location>
</feature>
<evidence type="ECO:0000256" key="4">
    <source>
        <dbReference type="ARBA" id="ARBA00022989"/>
    </source>
</evidence>
<dbReference type="AlphaFoldDB" id="A0A644XTA3"/>
<evidence type="ECO:0000256" key="2">
    <source>
        <dbReference type="ARBA" id="ARBA00022475"/>
    </source>
</evidence>
<keyword evidence="4 6" id="KW-1133">Transmembrane helix</keyword>
<evidence type="ECO:0000256" key="5">
    <source>
        <dbReference type="ARBA" id="ARBA00023136"/>
    </source>
</evidence>
<dbReference type="Gene3D" id="3.60.15.10">
    <property type="entry name" value="Ribonuclease Z/Hydroxyacylglutathione hydrolase-like"/>
    <property type="match status" value="1"/>
</dbReference>
<evidence type="ECO:0000256" key="3">
    <source>
        <dbReference type="ARBA" id="ARBA00022692"/>
    </source>
</evidence>
<feature type="transmembrane region" description="Helical" evidence="6">
    <location>
        <begin position="282"/>
        <end position="297"/>
    </location>
</feature>
<dbReference type="InterPro" id="IPR004477">
    <property type="entry name" value="ComEC_N"/>
</dbReference>
<dbReference type="InterPro" id="IPR035681">
    <property type="entry name" value="ComA-like_MBL"/>
</dbReference>
<dbReference type="Pfam" id="PF00753">
    <property type="entry name" value="Lactamase_B"/>
    <property type="match status" value="1"/>
</dbReference>
<dbReference type="EMBL" id="VSSQ01003118">
    <property type="protein sequence ID" value="MPM19137.1"/>
    <property type="molecule type" value="Genomic_DNA"/>
</dbReference>
<accession>A0A644XTA3</accession>
<dbReference type="InterPro" id="IPR052159">
    <property type="entry name" value="Competence_DNA_uptake"/>
</dbReference>
<dbReference type="NCBIfam" id="TIGR00361">
    <property type="entry name" value="ComEC_Rec2"/>
    <property type="match status" value="1"/>
</dbReference>
<dbReference type="InterPro" id="IPR001279">
    <property type="entry name" value="Metallo-B-lactamas"/>
</dbReference>
<dbReference type="InterPro" id="IPR025405">
    <property type="entry name" value="DUF4131"/>
</dbReference>
<keyword evidence="5 6" id="KW-0472">Membrane</keyword>
<dbReference type="PANTHER" id="PTHR30619">
    <property type="entry name" value="DNA INTERNALIZATION/COMPETENCE PROTEIN COMEC/REC2"/>
    <property type="match status" value="1"/>
</dbReference>
<evidence type="ECO:0000256" key="1">
    <source>
        <dbReference type="ARBA" id="ARBA00004651"/>
    </source>
</evidence>
<feature type="transmembrane region" description="Helical" evidence="6">
    <location>
        <begin position="51"/>
        <end position="70"/>
    </location>
</feature>
<dbReference type="GO" id="GO:0005886">
    <property type="term" value="C:plasma membrane"/>
    <property type="evidence" value="ECO:0007669"/>
    <property type="project" value="UniProtKB-SubCell"/>
</dbReference>
<dbReference type="SUPFAM" id="SSF56281">
    <property type="entry name" value="Metallo-hydrolase/oxidoreductase"/>
    <property type="match status" value="1"/>
</dbReference>
<dbReference type="GO" id="GO:0030420">
    <property type="term" value="P:establishment of competence for transformation"/>
    <property type="evidence" value="ECO:0007669"/>
    <property type="project" value="InterPro"/>
</dbReference>
<organism evidence="8">
    <name type="scientific">bioreactor metagenome</name>
    <dbReference type="NCBI Taxonomy" id="1076179"/>
    <lineage>
        <taxon>unclassified sequences</taxon>
        <taxon>metagenomes</taxon>
        <taxon>ecological metagenomes</taxon>
    </lineage>
</organism>
<comment type="caution">
    <text evidence="8">The sequence shown here is derived from an EMBL/GenBank/DDBJ whole genome shotgun (WGS) entry which is preliminary data.</text>
</comment>
<reference evidence="8" key="1">
    <citation type="submission" date="2019-08" db="EMBL/GenBank/DDBJ databases">
        <authorList>
            <person name="Kucharzyk K."/>
            <person name="Murdoch R.W."/>
            <person name="Higgins S."/>
            <person name="Loffler F."/>
        </authorList>
    </citation>
    <scope>NUCLEOTIDE SEQUENCE</scope>
</reference>
<feature type="transmembrane region" description="Helical" evidence="6">
    <location>
        <begin position="250"/>
        <end position="270"/>
    </location>
</feature>
<evidence type="ECO:0000313" key="8">
    <source>
        <dbReference type="EMBL" id="MPM19137.1"/>
    </source>
</evidence>
<protein>
    <recommendedName>
        <fullName evidence="7">Metallo-beta-lactamase domain-containing protein</fullName>
    </recommendedName>
</protein>
<dbReference type="PANTHER" id="PTHR30619:SF1">
    <property type="entry name" value="RECOMBINATION PROTEIN 2"/>
    <property type="match status" value="1"/>
</dbReference>
<feature type="transmembrane region" description="Helical" evidence="6">
    <location>
        <begin position="505"/>
        <end position="524"/>
    </location>
</feature>
<dbReference type="SMART" id="SM00849">
    <property type="entry name" value="Lactamase_B"/>
    <property type="match status" value="1"/>
</dbReference>
<keyword evidence="2" id="KW-1003">Cell membrane</keyword>
<dbReference type="CDD" id="cd07731">
    <property type="entry name" value="ComA-like_MBL-fold"/>
    <property type="match status" value="1"/>
</dbReference>
<comment type="subcellular location">
    <subcellularLocation>
        <location evidence="1">Cell membrane</location>
        <topology evidence="1">Multi-pass membrane protein</topology>
    </subcellularLocation>
</comment>